<dbReference type="Pfam" id="PF07690">
    <property type="entry name" value="MFS_1"/>
    <property type="match status" value="1"/>
</dbReference>
<dbReference type="PROSITE" id="PS50850">
    <property type="entry name" value="MFS"/>
    <property type="match status" value="1"/>
</dbReference>
<feature type="transmembrane region" description="Helical" evidence="7">
    <location>
        <begin position="147"/>
        <end position="170"/>
    </location>
</feature>
<feature type="transmembrane region" description="Helical" evidence="7">
    <location>
        <begin position="207"/>
        <end position="227"/>
    </location>
</feature>
<keyword evidence="4 7" id="KW-0812">Transmembrane</keyword>
<keyword evidence="10" id="KW-1185">Reference proteome</keyword>
<dbReference type="InterPro" id="IPR005829">
    <property type="entry name" value="Sugar_transporter_CS"/>
</dbReference>
<feature type="transmembrane region" description="Helical" evidence="7">
    <location>
        <begin position="176"/>
        <end position="195"/>
    </location>
</feature>
<sequence length="487" mass="49232">MTDTFERAAPPSPVATAGKIVLLTLLLAEFMIQIDATIVNVSLPSIQQDLGFTGTSLAWVVNGYMLCYGGLLLLGGRLADVYGRRLVLMTGVSVFTAASVLCGLAGDPVVLVLARALQGIGAAAAAPAVLSLIITSFREGAERNGALAAWGGASAGGSLFGLLIGGVLTSTVDWRWIFYINVPVGLAIVALAPFVLKESRAASRPSLDAGGAITITAALLVITYALLGAHGGAGLDLGSVGLLVLGALLLAVFVAVEKRHHEPLIPMSLFANRNTAGSLGATALFGTTQMGYFFFVTLYLQNVLGFSAIQTGLSYLPLIAALAVTTTLANKIIAARGVKAALVPGLVLIIAGLGWLSQVPVDGSWVGDVLGPTVLAGLGIGLTFVPLSISATSGVDPRDAGAVSGLFNVAVLIGGSIGIAVLTIASGLTGEIPMLPLSTPTPEAIGGFQGVFLTGAGLAVLALLVCAAVLRVPHAPAAVPEEEKETA</sequence>
<organism evidence="9 10">
    <name type="scientific">Actinokineospora spheciospongiae</name>
    <dbReference type="NCBI Taxonomy" id="909613"/>
    <lineage>
        <taxon>Bacteria</taxon>
        <taxon>Bacillati</taxon>
        <taxon>Actinomycetota</taxon>
        <taxon>Actinomycetes</taxon>
        <taxon>Pseudonocardiales</taxon>
        <taxon>Pseudonocardiaceae</taxon>
        <taxon>Actinokineospora</taxon>
    </lineage>
</organism>
<dbReference type="PANTHER" id="PTHR42718">
    <property type="entry name" value="MAJOR FACILITATOR SUPERFAMILY MULTIDRUG TRANSPORTER MFSC"/>
    <property type="match status" value="1"/>
</dbReference>
<dbReference type="GO" id="GO:0022857">
    <property type="term" value="F:transmembrane transporter activity"/>
    <property type="evidence" value="ECO:0007669"/>
    <property type="project" value="InterPro"/>
</dbReference>
<dbReference type="STRING" id="909613.UO65_0940"/>
<evidence type="ECO:0000256" key="3">
    <source>
        <dbReference type="ARBA" id="ARBA00022475"/>
    </source>
</evidence>
<feature type="transmembrane region" description="Helical" evidence="7">
    <location>
        <begin position="277"/>
        <end position="300"/>
    </location>
</feature>
<evidence type="ECO:0000313" key="10">
    <source>
        <dbReference type="Proteomes" id="UP000019277"/>
    </source>
</evidence>
<reference evidence="9 10" key="1">
    <citation type="journal article" date="2014" name="Genome Announc.">
        <title>Draft Genome Sequence of the Antitrypanosomally Active Sponge-Associated Bacterium Actinokineospora sp. Strain EG49.</title>
        <authorList>
            <person name="Harjes J."/>
            <person name="Ryu T."/>
            <person name="Abdelmohsen U.R."/>
            <person name="Moitinho-Silva L."/>
            <person name="Horn H."/>
            <person name="Ravasi T."/>
            <person name="Hentschel U."/>
        </authorList>
    </citation>
    <scope>NUCLEOTIDE SEQUENCE [LARGE SCALE GENOMIC DNA]</scope>
    <source>
        <strain evidence="9 10">EG49</strain>
    </source>
</reference>
<evidence type="ECO:0000256" key="5">
    <source>
        <dbReference type="ARBA" id="ARBA00022989"/>
    </source>
</evidence>
<dbReference type="PANTHER" id="PTHR42718:SF46">
    <property type="entry name" value="BLR6921 PROTEIN"/>
    <property type="match status" value="1"/>
</dbReference>
<dbReference type="Proteomes" id="UP000019277">
    <property type="component" value="Unassembled WGS sequence"/>
</dbReference>
<accession>W7IS49</accession>
<keyword evidence="3" id="KW-1003">Cell membrane</keyword>
<comment type="caution">
    <text evidence="9">The sequence shown here is derived from an EMBL/GenBank/DDBJ whole genome shotgun (WGS) entry which is preliminary data.</text>
</comment>
<dbReference type="GO" id="GO:0005886">
    <property type="term" value="C:plasma membrane"/>
    <property type="evidence" value="ECO:0007669"/>
    <property type="project" value="UniProtKB-SubCell"/>
</dbReference>
<dbReference type="PATRIC" id="fig|909613.9.peg.954"/>
<evidence type="ECO:0000256" key="1">
    <source>
        <dbReference type="ARBA" id="ARBA00004651"/>
    </source>
</evidence>
<feature type="transmembrane region" description="Helical" evidence="7">
    <location>
        <begin position="312"/>
        <end position="333"/>
    </location>
</feature>
<feature type="transmembrane region" description="Helical" evidence="7">
    <location>
        <begin position="112"/>
        <end position="135"/>
    </location>
</feature>
<dbReference type="OrthoDB" id="4325372at2"/>
<protein>
    <submittedName>
        <fullName evidence="9">Drug resistance transporter EmrB/QacA subfamily</fullName>
    </submittedName>
</protein>
<keyword evidence="6 7" id="KW-0472">Membrane</keyword>
<accession>A0A8E3BIN1</accession>
<feature type="transmembrane region" description="Helical" evidence="7">
    <location>
        <begin position="401"/>
        <end position="428"/>
    </location>
</feature>
<comment type="subcellular location">
    <subcellularLocation>
        <location evidence="1">Cell membrane</location>
        <topology evidence="1">Multi-pass membrane protein</topology>
    </subcellularLocation>
</comment>
<feature type="transmembrane region" description="Helical" evidence="7">
    <location>
        <begin position="340"/>
        <end position="357"/>
    </location>
</feature>
<dbReference type="InterPro" id="IPR020846">
    <property type="entry name" value="MFS_dom"/>
</dbReference>
<evidence type="ECO:0000259" key="8">
    <source>
        <dbReference type="PROSITE" id="PS50850"/>
    </source>
</evidence>
<keyword evidence="2" id="KW-0813">Transport</keyword>
<dbReference type="AlphaFoldDB" id="W7IS49"/>
<dbReference type="eggNOG" id="COG0477">
    <property type="taxonomic scope" value="Bacteria"/>
</dbReference>
<feature type="transmembrane region" description="Helical" evidence="7">
    <location>
        <begin position="448"/>
        <end position="470"/>
    </location>
</feature>
<feature type="transmembrane region" description="Helical" evidence="7">
    <location>
        <begin position="86"/>
        <end position="106"/>
    </location>
</feature>
<feature type="transmembrane region" description="Helical" evidence="7">
    <location>
        <begin position="233"/>
        <end position="256"/>
    </location>
</feature>
<dbReference type="InterPro" id="IPR011701">
    <property type="entry name" value="MFS"/>
</dbReference>
<evidence type="ECO:0000256" key="6">
    <source>
        <dbReference type="ARBA" id="ARBA00023136"/>
    </source>
</evidence>
<dbReference type="Gene3D" id="1.20.1720.10">
    <property type="entry name" value="Multidrug resistance protein D"/>
    <property type="match status" value="1"/>
</dbReference>
<dbReference type="RefSeq" id="WP_052020706.1">
    <property type="nucleotide sequence ID" value="NZ_AYXG01000037.1"/>
</dbReference>
<evidence type="ECO:0000313" key="9">
    <source>
        <dbReference type="EMBL" id="EWC63745.1"/>
    </source>
</evidence>
<dbReference type="CDD" id="cd17321">
    <property type="entry name" value="MFS_MMR_MDR_like"/>
    <property type="match status" value="1"/>
</dbReference>
<dbReference type="SUPFAM" id="SSF103473">
    <property type="entry name" value="MFS general substrate transporter"/>
    <property type="match status" value="1"/>
</dbReference>
<feature type="transmembrane region" description="Helical" evidence="7">
    <location>
        <begin position="55"/>
        <end position="74"/>
    </location>
</feature>
<dbReference type="Gene3D" id="1.20.1250.20">
    <property type="entry name" value="MFS general substrate transporter like domains"/>
    <property type="match status" value="1"/>
</dbReference>
<feature type="transmembrane region" description="Helical" evidence="7">
    <location>
        <begin position="20"/>
        <end position="43"/>
    </location>
</feature>
<evidence type="ECO:0000256" key="4">
    <source>
        <dbReference type="ARBA" id="ARBA00022692"/>
    </source>
</evidence>
<keyword evidence="5 7" id="KW-1133">Transmembrane helix</keyword>
<dbReference type="InterPro" id="IPR036259">
    <property type="entry name" value="MFS_trans_sf"/>
</dbReference>
<proteinExistence type="predicted"/>
<evidence type="ECO:0000256" key="7">
    <source>
        <dbReference type="SAM" id="Phobius"/>
    </source>
</evidence>
<feature type="transmembrane region" description="Helical" evidence="7">
    <location>
        <begin position="369"/>
        <end position="389"/>
    </location>
</feature>
<feature type="domain" description="Major facilitator superfamily (MFS) profile" evidence="8">
    <location>
        <begin position="21"/>
        <end position="474"/>
    </location>
</feature>
<evidence type="ECO:0000256" key="2">
    <source>
        <dbReference type="ARBA" id="ARBA00022448"/>
    </source>
</evidence>
<dbReference type="PROSITE" id="PS00216">
    <property type="entry name" value="SUGAR_TRANSPORT_1"/>
    <property type="match status" value="1"/>
</dbReference>
<name>W7IS49_9PSEU</name>
<gene>
    <name evidence="9" type="ORF">UO65_0940</name>
</gene>
<dbReference type="EMBL" id="AYXG01000037">
    <property type="protein sequence ID" value="EWC63745.1"/>
    <property type="molecule type" value="Genomic_DNA"/>
</dbReference>